<dbReference type="InterPro" id="IPR049516">
    <property type="entry name" value="FAD-depend_C"/>
</dbReference>
<gene>
    <name evidence="2" type="ORF">BHF68_14285</name>
</gene>
<dbReference type="RefSeq" id="WP_069642615.1">
    <property type="nucleotide sequence ID" value="NZ_MIJE01000006.1"/>
</dbReference>
<dbReference type="OrthoDB" id="9762921at2"/>
<dbReference type="SUPFAM" id="SSF51905">
    <property type="entry name" value="FAD/NAD(P)-binding domain"/>
    <property type="match status" value="1"/>
</dbReference>
<name>A0A1E5G3K3_9FIRM</name>
<evidence type="ECO:0000313" key="3">
    <source>
        <dbReference type="Proteomes" id="UP000094296"/>
    </source>
</evidence>
<keyword evidence="3" id="KW-1185">Reference proteome</keyword>
<dbReference type="Pfam" id="PF13450">
    <property type="entry name" value="NAD_binding_8"/>
    <property type="match status" value="1"/>
</dbReference>
<evidence type="ECO:0000313" key="2">
    <source>
        <dbReference type="EMBL" id="OEF97667.1"/>
    </source>
</evidence>
<dbReference type="AlphaFoldDB" id="A0A1E5G3K3"/>
<dbReference type="PANTHER" id="PTHR42842">
    <property type="entry name" value="FAD/NAD(P)-BINDING OXIDOREDUCTASE"/>
    <property type="match status" value="1"/>
</dbReference>
<dbReference type="Proteomes" id="UP000094296">
    <property type="component" value="Unassembled WGS sequence"/>
</dbReference>
<dbReference type="PANTHER" id="PTHR42842:SF3">
    <property type="entry name" value="FAD_NAD(P)-BINDING OXIDOREDUCTASE FAMILY PROTEIN"/>
    <property type="match status" value="1"/>
</dbReference>
<reference evidence="2 3" key="1">
    <citation type="submission" date="2016-09" db="EMBL/GenBank/DDBJ databases">
        <title>Draft genome sequence for the type strain of Desulfuribacillus alkaliarsenatis AHT28, an obligately anaerobic, sulfidogenic bacterium isolated from Russian soda lake sediments.</title>
        <authorList>
            <person name="Abin C.A."/>
            <person name="Hollibaugh J.T."/>
        </authorList>
    </citation>
    <scope>NUCLEOTIDE SEQUENCE [LARGE SCALE GENOMIC DNA]</scope>
    <source>
        <strain evidence="2 3">AHT28</strain>
    </source>
</reference>
<dbReference type="STRING" id="766136.BHF68_14285"/>
<dbReference type="InterPro" id="IPR028348">
    <property type="entry name" value="FAD-binding_protein"/>
</dbReference>
<sequence>MIKVSNIKLPVGHDNHALLLAIGKKLRIPKEQIGNIQILKRSIDARKKPQLYFVYQVLVETDQEHKILQFLQKKHKRPSQDIEHYNNQAHNPLRTGEELLENRPVVIGTGPAGLMAALLLAENGYKPLVFERGKNVHKRADDIQLFWQTGELHPESNVQFGEGGAGTFSDGKLTTRIRDTRIDKVYQYLVEAGAPEEILYINKPHIGTDKLRLVVERLRNRLEHLGGEVFFNHKLIDMEIKNNELQGVLIKNLETEQYIFYPTQQVVLAIGHSARDTYEMLHRRNVSMDAKALAIGVRIEHPQTMINYSQYGAYDIHSSLGAAEYQLVKKKDLNCNRTVYSFCMCPGGVVVAAASEPGGVVTNGMSYHARDLKNANAALVVNIDPEDFGYSQGKSPLLGIDYLRKWERQAFNLGGGNYHAPAQLVKDFLQGVPTEDFTNTIVTPSYSPGVKGANLHECLPDFVAEALMVAIREFGKRIAGFDMGDAVLTGVETRTSSPIRIHRLDNGESVSLKGLYPTGEGAGYAGGIISAAVDGLKAAEQIISKYAPIKLK</sequence>
<dbReference type="Gene3D" id="3.50.50.60">
    <property type="entry name" value="FAD/NAD(P)-binding domain"/>
    <property type="match status" value="2"/>
</dbReference>
<dbReference type="Gene3D" id="3.30.70.2700">
    <property type="match status" value="1"/>
</dbReference>
<dbReference type="Pfam" id="PF21688">
    <property type="entry name" value="FAD-depend_C"/>
    <property type="match status" value="1"/>
</dbReference>
<evidence type="ECO:0000259" key="1">
    <source>
        <dbReference type="Pfam" id="PF21688"/>
    </source>
</evidence>
<protein>
    <recommendedName>
        <fullName evidence="1">FAD-dependent protein C-terminal domain-containing protein</fullName>
    </recommendedName>
</protein>
<accession>A0A1E5G3K3</accession>
<feature type="domain" description="FAD-dependent protein C-terminal" evidence="1">
    <location>
        <begin position="293"/>
        <end position="495"/>
    </location>
</feature>
<proteinExistence type="predicted"/>
<organism evidence="2 3">
    <name type="scientific">Desulfuribacillus alkaliarsenatis</name>
    <dbReference type="NCBI Taxonomy" id="766136"/>
    <lineage>
        <taxon>Bacteria</taxon>
        <taxon>Bacillati</taxon>
        <taxon>Bacillota</taxon>
        <taxon>Desulfuribacillia</taxon>
        <taxon>Desulfuribacillales</taxon>
        <taxon>Desulfuribacillaceae</taxon>
        <taxon>Desulfuribacillus</taxon>
    </lineage>
</organism>
<dbReference type="EMBL" id="MIJE01000006">
    <property type="protein sequence ID" value="OEF97667.1"/>
    <property type="molecule type" value="Genomic_DNA"/>
</dbReference>
<dbReference type="PIRSF" id="PIRSF038984">
    <property type="entry name" value="FAD_binding_protein"/>
    <property type="match status" value="1"/>
</dbReference>
<comment type="caution">
    <text evidence="2">The sequence shown here is derived from an EMBL/GenBank/DDBJ whole genome shotgun (WGS) entry which is preliminary data.</text>
</comment>
<dbReference type="InterPro" id="IPR036188">
    <property type="entry name" value="FAD/NAD-bd_sf"/>
</dbReference>